<dbReference type="Proteomes" id="UP000887565">
    <property type="component" value="Unplaced"/>
</dbReference>
<dbReference type="AlphaFoldDB" id="A0A915IJ75"/>
<name>A0A915IJ75_ROMCU</name>
<evidence type="ECO:0000313" key="1">
    <source>
        <dbReference type="Proteomes" id="UP000887565"/>
    </source>
</evidence>
<organism evidence="1 2">
    <name type="scientific">Romanomermis culicivorax</name>
    <name type="common">Nematode worm</name>
    <dbReference type="NCBI Taxonomy" id="13658"/>
    <lineage>
        <taxon>Eukaryota</taxon>
        <taxon>Metazoa</taxon>
        <taxon>Ecdysozoa</taxon>
        <taxon>Nematoda</taxon>
        <taxon>Enoplea</taxon>
        <taxon>Dorylaimia</taxon>
        <taxon>Mermithida</taxon>
        <taxon>Mermithoidea</taxon>
        <taxon>Mermithidae</taxon>
        <taxon>Romanomermis</taxon>
    </lineage>
</organism>
<sequence>MPMADFPQMQRNAWQLSKQKTNYSIFIPRHNATNQAATLASGSLSVALLSSVFFSRLLLLLRLLFRFFSSPVIWNGTLYEKIYFDVAVNRWSGDVLLTIGGGRARADRLTVGWRERSQISAEFFVDQH</sequence>
<accession>A0A915IJ75</accession>
<dbReference type="WBParaSite" id="nRc.2.0.1.t14106-RA">
    <property type="protein sequence ID" value="nRc.2.0.1.t14106-RA"/>
    <property type="gene ID" value="nRc.2.0.1.g14106"/>
</dbReference>
<protein>
    <submittedName>
        <fullName evidence="2">Uncharacterized protein</fullName>
    </submittedName>
</protein>
<reference evidence="2" key="1">
    <citation type="submission" date="2022-11" db="UniProtKB">
        <authorList>
            <consortium name="WormBaseParasite"/>
        </authorList>
    </citation>
    <scope>IDENTIFICATION</scope>
</reference>
<keyword evidence="1" id="KW-1185">Reference proteome</keyword>
<proteinExistence type="predicted"/>
<evidence type="ECO:0000313" key="2">
    <source>
        <dbReference type="WBParaSite" id="nRc.2.0.1.t14106-RA"/>
    </source>
</evidence>